<dbReference type="Proteomes" id="UP000294664">
    <property type="component" value="Unassembled WGS sequence"/>
</dbReference>
<reference evidence="3 4" key="1">
    <citation type="submission" date="2019-03" db="EMBL/GenBank/DDBJ databases">
        <title>Genomic Encyclopedia of Type Strains, Phase IV (KMG-IV): sequencing the most valuable type-strain genomes for metagenomic binning, comparative biology and taxonomic classification.</title>
        <authorList>
            <person name="Goeker M."/>
        </authorList>
    </citation>
    <scope>NUCLEOTIDE SEQUENCE [LARGE SCALE GENOMIC DNA]</scope>
    <source>
        <strain evidence="3 4">DSM 9035</strain>
    </source>
</reference>
<dbReference type="InterPro" id="IPR003399">
    <property type="entry name" value="Mce/MlaD"/>
</dbReference>
<dbReference type="SUPFAM" id="SSF58104">
    <property type="entry name" value="Methyl-accepting chemotaxis protein (MCP) signaling domain"/>
    <property type="match status" value="1"/>
</dbReference>
<dbReference type="PANTHER" id="PTHR36698">
    <property type="entry name" value="BLL5892 PROTEIN"/>
    <property type="match status" value="1"/>
</dbReference>
<evidence type="ECO:0000313" key="3">
    <source>
        <dbReference type="EMBL" id="TCT01008.1"/>
    </source>
</evidence>
<proteinExistence type="predicted"/>
<dbReference type="Gene3D" id="1.10.287.950">
    <property type="entry name" value="Methyl-accepting chemotaxis protein"/>
    <property type="match status" value="1"/>
</dbReference>
<organism evidence="3 4">
    <name type="scientific">Aquabacter spiritensis</name>
    <dbReference type="NCBI Taxonomy" id="933073"/>
    <lineage>
        <taxon>Bacteria</taxon>
        <taxon>Pseudomonadati</taxon>
        <taxon>Pseudomonadota</taxon>
        <taxon>Alphaproteobacteria</taxon>
        <taxon>Hyphomicrobiales</taxon>
        <taxon>Xanthobacteraceae</taxon>
        <taxon>Aquabacter</taxon>
    </lineage>
</organism>
<dbReference type="AlphaFoldDB" id="A0A4V2UWU3"/>
<evidence type="ECO:0000313" key="4">
    <source>
        <dbReference type="Proteomes" id="UP000294664"/>
    </source>
</evidence>
<protein>
    <submittedName>
        <fullName evidence="3">Phospholipid/cholesterol/gamma-HCH transport system substrate-binding protein</fullName>
    </submittedName>
</protein>
<dbReference type="Pfam" id="PF02470">
    <property type="entry name" value="MlaD"/>
    <property type="match status" value="1"/>
</dbReference>
<dbReference type="EMBL" id="SMAI01000020">
    <property type="protein sequence ID" value="TCT01008.1"/>
    <property type="molecule type" value="Genomic_DNA"/>
</dbReference>
<dbReference type="PANTHER" id="PTHR36698:SF2">
    <property type="entry name" value="MCE_MLAD DOMAIN-CONTAINING PROTEIN"/>
    <property type="match status" value="1"/>
</dbReference>
<evidence type="ECO:0000256" key="1">
    <source>
        <dbReference type="SAM" id="Phobius"/>
    </source>
</evidence>
<evidence type="ECO:0000259" key="2">
    <source>
        <dbReference type="Pfam" id="PF02470"/>
    </source>
</evidence>
<feature type="transmembrane region" description="Helical" evidence="1">
    <location>
        <begin position="7"/>
        <end position="29"/>
    </location>
</feature>
<keyword evidence="1" id="KW-1133">Transmembrane helix</keyword>
<feature type="domain" description="Mce/MlaD" evidence="2">
    <location>
        <begin position="42"/>
        <end position="115"/>
    </location>
</feature>
<name>A0A4V2UWU3_9HYPH</name>
<sequence length="306" mass="32519">METRANYTLIGSFTLLVLVAAFGFIYWFMRPLASEDRKPYEIVYKGTVSGLRQGNAVTFNGIPVGQVTSLGLLPGRPSDVLVRIGVDGNVPILSDAKAGLESQGLTGIVAVSLRGGASDAKPIPPGPNGIPRIEADGGTGMAGLISTVQDVAGRVTGILDAIDPEKVQQIVANVETFSKAISDRSADVSTMIARANEIAGQLQQLATKADAVLGDVQKATNDPNGLVAQATEAAASVRKLADNLDTRTAELTQEVKKFTGPGMRQFEALASDGRRTLSEIDRTFRNFERNPRQFLFGGSSVPEYRR</sequence>
<dbReference type="RefSeq" id="WP_132035865.1">
    <property type="nucleotide sequence ID" value="NZ_SMAI01000020.1"/>
</dbReference>
<keyword evidence="4" id="KW-1185">Reference proteome</keyword>
<accession>A0A4V2UWU3</accession>
<comment type="caution">
    <text evidence="3">The sequence shown here is derived from an EMBL/GenBank/DDBJ whole genome shotgun (WGS) entry which is preliminary data.</text>
</comment>
<keyword evidence="1" id="KW-0472">Membrane</keyword>
<gene>
    <name evidence="3" type="ORF">EDC64_12096</name>
</gene>
<keyword evidence="1" id="KW-0812">Transmembrane</keyword>
<dbReference type="OrthoDB" id="9808689at2"/>